<dbReference type="PANTHER" id="PTHR23323:SF24">
    <property type="entry name" value="VACUOLAR PROTEIN SORTING-ASSOCIATED PROTEIN 11 HOMOLOG"/>
    <property type="match status" value="1"/>
</dbReference>
<dbReference type="EMBL" id="LSSL01000563">
    <property type="protein sequence ID" value="OLY84242.1"/>
    <property type="molecule type" value="Genomic_DNA"/>
</dbReference>
<accession>A0A1R0H4U0</accession>
<dbReference type="GO" id="GO:0006904">
    <property type="term" value="P:vesicle docking involved in exocytosis"/>
    <property type="evidence" value="ECO:0007669"/>
    <property type="project" value="TreeGrafter"/>
</dbReference>
<evidence type="ECO:0000313" key="11">
    <source>
        <dbReference type="EMBL" id="OLY84242.1"/>
    </source>
</evidence>
<comment type="similarity">
    <text evidence="2">Belongs to the VPS11 family.</text>
</comment>
<comment type="subcellular location">
    <subcellularLocation>
        <location evidence="1">Endomembrane system</location>
        <topology evidence="1">Peripheral membrane protein</topology>
    </subcellularLocation>
</comment>
<evidence type="ECO:0000256" key="2">
    <source>
        <dbReference type="ARBA" id="ARBA00007070"/>
    </source>
</evidence>
<dbReference type="InterPro" id="IPR057308">
    <property type="entry name" value="CHCR_PEP5_VPS11"/>
</dbReference>
<evidence type="ECO:0000313" key="12">
    <source>
        <dbReference type="Proteomes" id="UP000187455"/>
    </source>
</evidence>
<protein>
    <submittedName>
        <fullName evidence="11">Vacuolar protein-sorting-associated protein 11-like protein</fullName>
    </submittedName>
</protein>
<evidence type="ECO:0000256" key="9">
    <source>
        <dbReference type="SAM" id="Coils"/>
    </source>
</evidence>
<evidence type="ECO:0000256" key="8">
    <source>
        <dbReference type="PROSITE-ProRule" id="PRU01006"/>
    </source>
</evidence>
<dbReference type="InterPro" id="IPR001841">
    <property type="entry name" value="Znf_RING"/>
</dbReference>
<dbReference type="PROSITE" id="PS50089">
    <property type="entry name" value="ZF_RING_2"/>
    <property type="match status" value="1"/>
</dbReference>
<evidence type="ECO:0000256" key="7">
    <source>
        <dbReference type="PROSITE-ProRule" id="PRU00175"/>
    </source>
</evidence>
<dbReference type="OrthoDB" id="26184at2759"/>
<feature type="domain" description="RING-type" evidence="10">
    <location>
        <begin position="723"/>
        <end position="771"/>
    </location>
</feature>
<dbReference type="GO" id="GO:0048284">
    <property type="term" value="P:organelle fusion"/>
    <property type="evidence" value="ECO:0007669"/>
    <property type="project" value="TreeGrafter"/>
</dbReference>
<feature type="repeat" description="CHCR" evidence="8">
    <location>
        <begin position="133"/>
        <end position="302"/>
    </location>
</feature>
<evidence type="ECO:0000256" key="6">
    <source>
        <dbReference type="ARBA" id="ARBA00023136"/>
    </source>
</evidence>
<dbReference type="GO" id="GO:0030897">
    <property type="term" value="C:HOPS complex"/>
    <property type="evidence" value="ECO:0007669"/>
    <property type="project" value="TreeGrafter"/>
</dbReference>
<keyword evidence="5" id="KW-0862">Zinc</keyword>
<dbReference type="AlphaFoldDB" id="A0A1R0H4U0"/>
<dbReference type="GO" id="GO:0005768">
    <property type="term" value="C:endosome"/>
    <property type="evidence" value="ECO:0007669"/>
    <property type="project" value="TreeGrafter"/>
</dbReference>
<dbReference type="GO" id="GO:0007033">
    <property type="term" value="P:vacuole organization"/>
    <property type="evidence" value="ECO:0007669"/>
    <property type="project" value="TreeGrafter"/>
</dbReference>
<dbReference type="Proteomes" id="UP000187455">
    <property type="component" value="Unassembled WGS sequence"/>
</dbReference>
<dbReference type="SUPFAM" id="SSF57850">
    <property type="entry name" value="RING/U-box"/>
    <property type="match status" value="1"/>
</dbReference>
<gene>
    <name evidence="11" type="ORF">AYI68_g1594</name>
</gene>
<dbReference type="InterPro" id="IPR000547">
    <property type="entry name" value="Clathrin_H-chain/VPS_repeat"/>
</dbReference>
<keyword evidence="12" id="KW-1185">Reference proteome</keyword>
<evidence type="ECO:0000256" key="1">
    <source>
        <dbReference type="ARBA" id="ARBA00004184"/>
    </source>
</evidence>
<dbReference type="GO" id="GO:0030674">
    <property type="term" value="F:protein-macromolecule adaptor activity"/>
    <property type="evidence" value="ECO:0007669"/>
    <property type="project" value="TreeGrafter"/>
</dbReference>
<evidence type="ECO:0000256" key="4">
    <source>
        <dbReference type="ARBA" id="ARBA00022771"/>
    </source>
</evidence>
<dbReference type="PROSITE" id="PS50236">
    <property type="entry name" value="CHCR"/>
    <property type="match status" value="1"/>
</dbReference>
<keyword evidence="4 7" id="KW-0863">Zinc-finger</keyword>
<proteinExistence type="inferred from homology"/>
<organism evidence="11 12">
    <name type="scientific">Smittium mucronatum</name>
    <dbReference type="NCBI Taxonomy" id="133383"/>
    <lineage>
        <taxon>Eukaryota</taxon>
        <taxon>Fungi</taxon>
        <taxon>Fungi incertae sedis</taxon>
        <taxon>Zoopagomycota</taxon>
        <taxon>Kickxellomycotina</taxon>
        <taxon>Harpellomycetes</taxon>
        <taxon>Harpellales</taxon>
        <taxon>Legeriomycetaceae</taxon>
        <taxon>Smittium</taxon>
    </lineage>
</organism>
<keyword evidence="3" id="KW-0479">Metal-binding</keyword>
<dbReference type="GO" id="GO:0006886">
    <property type="term" value="P:intracellular protein transport"/>
    <property type="evidence" value="ECO:0007669"/>
    <property type="project" value="UniProtKB-UniRule"/>
</dbReference>
<name>A0A1R0H4U0_9FUNG</name>
<dbReference type="GO" id="GO:0007032">
    <property type="term" value="P:endosome organization"/>
    <property type="evidence" value="ECO:0007669"/>
    <property type="project" value="TreeGrafter"/>
</dbReference>
<keyword evidence="6" id="KW-0472">Membrane</keyword>
<dbReference type="Pfam" id="PF23356">
    <property type="entry name" value="TPR_PEP5_VPS11"/>
    <property type="match status" value="1"/>
</dbReference>
<feature type="coiled-coil region" evidence="9">
    <location>
        <begin position="679"/>
        <end position="713"/>
    </location>
</feature>
<dbReference type="PANTHER" id="PTHR23323">
    <property type="entry name" value="VACUOLAR PROTEIN SORTING-ASSOCIATED PROTEIN"/>
    <property type="match status" value="1"/>
</dbReference>
<sequence>MDTPLVVKYKNPLSRTDSIDTSVDQRTSTFVIINTKNKLIACKSRIAGGIRDISINWNGIFVFGNLGSLDYFEEADLRTKIDCVTKQNMYSVALNLVSQSSDENIPELSAQIHLKQGEYLLERNEPELAISEYINTIGQIDPSFVIVKLLDVQYLGILITYLESLVDQNFASNDHLMLLLTCYSKHGDETKLVNFLERKVSTVPSNDSSYFDVNTAIEVCLKEGRLSSALRIAEKFHNNQAVLNIMVYKMFDFKKALEFLSSIFANDSGDNIPSDPIVLEENISLVKKFGRVLLSNLPHEFTDFLVGLCVSFRIDPTTMKHLYVGCPQYLILFYESYSIMDCGFDILKSPIEDYFSKIERSPNIPIPIPAPAPVPDTDENLASSPLNPENELINNIYKNLLELYLVRIGAPINLVPQIPNPSLFRASSPHPNINPDAKTILSTRKKALKLMRLLSNPKFSPSEKPFDSDEMNPKFDYDYIYMLCSKENFTEGLVFLNELNSKKSPMDLLNFYFDAISSFNFSDDTKSIDSILESIFSLLNKHSGDNLNNKSNDDKKGINSVSHNILTEHSKPLFKLALIKFRFLLNENDPEVKSKITTALNSCLNLIKRDNIISPIEVLELLLVDNSEKDIQIGNFNNSTADASGEIFENNEPENAKNSIDNTSTITIGMIKDYLLKNFDDYEHELKQNKTAINQYNSEINSISDQINELLYEPILFDPPNKCDSCHLPLNLPTINFFCKHTYHYNCLHFAGSGEELKDGDDVKLSCPICKAQHLIAQENYLGSKDALA</sequence>
<reference evidence="11 12" key="1">
    <citation type="journal article" date="2016" name="Mol. Biol. Evol.">
        <title>Genome-Wide Survey of Gut Fungi (Harpellales) Reveals the First Horizontally Transferred Ubiquitin Gene from a Mosquito Host.</title>
        <authorList>
            <person name="Wang Y."/>
            <person name="White M.M."/>
            <person name="Kvist S."/>
            <person name="Moncalvo J.M."/>
        </authorList>
    </citation>
    <scope>NUCLEOTIDE SEQUENCE [LARGE SCALE GENOMIC DNA]</scope>
    <source>
        <strain evidence="11 12">ALG-7-W6</strain>
    </source>
</reference>
<evidence type="ECO:0000256" key="5">
    <source>
        <dbReference type="ARBA" id="ARBA00022833"/>
    </source>
</evidence>
<comment type="caution">
    <text evidence="11">The sequence shown here is derived from an EMBL/GenBank/DDBJ whole genome shotgun (WGS) entry which is preliminary data.</text>
</comment>
<dbReference type="GO" id="GO:0008270">
    <property type="term" value="F:zinc ion binding"/>
    <property type="evidence" value="ECO:0007669"/>
    <property type="project" value="UniProtKB-KW"/>
</dbReference>
<evidence type="ECO:0000259" key="10">
    <source>
        <dbReference type="PROSITE" id="PS50089"/>
    </source>
</evidence>
<keyword evidence="9" id="KW-0175">Coiled coil</keyword>
<evidence type="ECO:0000256" key="3">
    <source>
        <dbReference type="ARBA" id="ARBA00022723"/>
    </source>
</evidence>
<dbReference type="STRING" id="133383.A0A1R0H4U0"/>